<dbReference type="EMBL" id="OU015568">
    <property type="protein sequence ID" value="CAG5084134.1"/>
    <property type="molecule type" value="Genomic_DNA"/>
</dbReference>
<evidence type="ECO:0000313" key="2">
    <source>
        <dbReference type="Proteomes" id="UP001158576"/>
    </source>
</evidence>
<protein>
    <submittedName>
        <fullName evidence="1">Oidioi.mRNA.OKI2018_I69.PAR.g10558.t1.cds</fullName>
    </submittedName>
</protein>
<evidence type="ECO:0000313" key="1">
    <source>
        <dbReference type="EMBL" id="CAG5084134.1"/>
    </source>
</evidence>
<dbReference type="PROSITE" id="PS50096">
    <property type="entry name" value="IQ"/>
    <property type="match status" value="1"/>
</dbReference>
<accession>A0ABN7RYR4</accession>
<organism evidence="1 2">
    <name type="scientific">Oikopleura dioica</name>
    <name type="common">Tunicate</name>
    <dbReference type="NCBI Taxonomy" id="34765"/>
    <lineage>
        <taxon>Eukaryota</taxon>
        <taxon>Metazoa</taxon>
        <taxon>Chordata</taxon>
        <taxon>Tunicata</taxon>
        <taxon>Appendicularia</taxon>
        <taxon>Copelata</taxon>
        <taxon>Oikopleuridae</taxon>
        <taxon>Oikopleura</taxon>
    </lineage>
</organism>
<dbReference type="Proteomes" id="UP001158576">
    <property type="component" value="Chromosome PAR"/>
</dbReference>
<proteinExistence type="predicted"/>
<sequence>MSLYLSYGQSQIEQLEKVITEKNEEAERFRKHEHFVASTLQNWWRNCVTKIRERKRTRASNMVVGFLRKVVTNKKMDMIEKHKEKIRLRKQYGEYIIPFQALWRGYHSRKTVMDFYKRKELLEAVALKNEETRAHLQKVRNMQLRMEKWRRASYMANARKSIHYLISTRARPGVPEQIMEKTAEETAALKKKKRHSVEPLVIVQPLPSPRRYKNYSPPDDLECFGPFRRKESDRDHVLTSRLVQMQKHRPLEPTLRVLTSYNTTEREIKKDKQESWMKSIQDKPMKFATASSKCNNYERTLWGQTAYNPRDFNRTTVRDESQCKNKLPFISQVPSIPLFDRLGKSYAERSKLMKVVQ</sequence>
<gene>
    <name evidence="1" type="ORF">OKIOD_LOCUS2116</name>
</gene>
<name>A0ABN7RYR4_OIKDI</name>
<reference evidence="1 2" key="1">
    <citation type="submission" date="2021-04" db="EMBL/GenBank/DDBJ databases">
        <authorList>
            <person name="Bliznina A."/>
        </authorList>
    </citation>
    <scope>NUCLEOTIDE SEQUENCE [LARGE SCALE GENOMIC DNA]</scope>
</reference>
<keyword evidence="2" id="KW-1185">Reference proteome</keyword>